<accession>A0A381TR13</accession>
<gene>
    <name evidence="1" type="ORF">METZ01_LOCUS69357</name>
</gene>
<sequence>MPSLLYTIRKVQRGVNCFGVKSKIGQVVQQVCIGCATVKNESGSISGGDGIGFRGLAHLLVVFSCDHFNN</sequence>
<protein>
    <submittedName>
        <fullName evidence="1">Uncharacterized protein</fullName>
    </submittedName>
</protein>
<name>A0A381TR13_9ZZZZ</name>
<evidence type="ECO:0000313" key="1">
    <source>
        <dbReference type="EMBL" id="SVA16503.1"/>
    </source>
</evidence>
<proteinExistence type="predicted"/>
<dbReference type="AlphaFoldDB" id="A0A381TR13"/>
<reference evidence="1" key="1">
    <citation type="submission" date="2018-05" db="EMBL/GenBank/DDBJ databases">
        <authorList>
            <person name="Lanie J.A."/>
            <person name="Ng W.-L."/>
            <person name="Kazmierczak K.M."/>
            <person name="Andrzejewski T.M."/>
            <person name="Davidsen T.M."/>
            <person name="Wayne K.J."/>
            <person name="Tettelin H."/>
            <person name="Glass J.I."/>
            <person name="Rusch D."/>
            <person name="Podicherti R."/>
            <person name="Tsui H.-C.T."/>
            <person name="Winkler M.E."/>
        </authorList>
    </citation>
    <scope>NUCLEOTIDE SEQUENCE</scope>
</reference>
<organism evidence="1">
    <name type="scientific">marine metagenome</name>
    <dbReference type="NCBI Taxonomy" id="408172"/>
    <lineage>
        <taxon>unclassified sequences</taxon>
        <taxon>metagenomes</taxon>
        <taxon>ecological metagenomes</taxon>
    </lineage>
</organism>
<dbReference type="EMBL" id="UINC01004737">
    <property type="protein sequence ID" value="SVA16503.1"/>
    <property type="molecule type" value="Genomic_DNA"/>
</dbReference>